<sequence length="263" mass="26926">MGMEAAETAREVGRHRWVEWLARAGYAASGLIHVVIGWIAAQVALGGGGDADQSGALGSLRSAPGGAVLLWVCVVGFVALALWQLVDAVAGADELTDRVKDGAKAVVYAVLGVTAFSFARGGGSDGEQRTDDLTAMVMGMPFGRVLVAAVGVGVLAVGGYHVYKGVSEKFLEDLRTTGGGTSGRAVTWAGRIGYAAKGVALAVVGLLFVVAAWQADPEEAGGMDAALKALSDQPLGTALLLVVAVGLVLYGVYSFARARYARM</sequence>
<feature type="transmembrane region" description="Helical" evidence="1">
    <location>
        <begin position="20"/>
        <end position="45"/>
    </location>
</feature>
<keyword evidence="1" id="KW-1133">Transmembrane helix</keyword>
<feature type="domain" description="DUF1206" evidence="2">
    <location>
        <begin position="192"/>
        <end position="260"/>
    </location>
</feature>
<dbReference type="EMBL" id="BMLB01000007">
    <property type="protein sequence ID" value="GGK80890.1"/>
    <property type="molecule type" value="Genomic_DNA"/>
</dbReference>
<evidence type="ECO:0000313" key="3">
    <source>
        <dbReference type="EMBL" id="GGK80890.1"/>
    </source>
</evidence>
<evidence type="ECO:0000313" key="4">
    <source>
        <dbReference type="Proteomes" id="UP000662111"/>
    </source>
</evidence>
<reference evidence="4" key="1">
    <citation type="journal article" date="2019" name="Int. J. Syst. Evol. Microbiol.">
        <title>The Global Catalogue of Microorganisms (GCM) 10K type strain sequencing project: providing services to taxonomists for standard genome sequencing and annotation.</title>
        <authorList>
            <consortium name="The Broad Institute Genomics Platform"/>
            <consortium name="The Broad Institute Genome Sequencing Center for Infectious Disease"/>
            <person name="Wu L."/>
            <person name="Ma J."/>
        </authorList>
    </citation>
    <scope>NUCLEOTIDE SEQUENCE [LARGE SCALE GENOMIC DNA]</scope>
    <source>
        <strain evidence="4">CGMCC 1.5362</strain>
    </source>
</reference>
<accession>A0ABQ2FBK1</accession>
<feature type="transmembrane region" description="Helical" evidence="1">
    <location>
        <begin position="142"/>
        <end position="163"/>
    </location>
</feature>
<feature type="domain" description="DUF1206" evidence="2">
    <location>
        <begin position="103"/>
        <end position="166"/>
    </location>
</feature>
<keyword evidence="4" id="KW-1185">Reference proteome</keyword>
<feature type="transmembrane region" description="Helical" evidence="1">
    <location>
        <begin position="105"/>
        <end position="122"/>
    </location>
</feature>
<dbReference type="InterPro" id="IPR009597">
    <property type="entry name" value="DUF1206"/>
</dbReference>
<keyword evidence="1" id="KW-0472">Membrane</keyword>
<name>A0ABQ2FBK1_9MICO</name>
<feature type="transmembrane region" description="Helical" evidence="1">
    <location>
        <begin position="194"/>
        <end position="215"/>
    </location>
</feature>
<gene>
    <name evidence="3" type="ORF">GCM10011509_31740</name>
</gene>
<evidence type="ECO:0000256" key="1">
    <source>
        <dbReference type="SAM" id="Phobius"/>
    </source>
</evidence>
<protein>
    <submittedName>
        <fullName evidence="3">Membrane protein</fullName>
    </submittedName>
</protein>
<organism evidence="3 4">
    <name type="scientific">Ornithinimicrobium pekingense</name>
    <dbReference type="NCBI Taxonomy" id="384677"/>
    <lineage>
        <taxon>Bacteria</taxon>
        <taxon>Bacillati</taxon>
        <taxon>Actinomycetota</taxon>
        <taxon>Actinomycetes</taxon>
        <taxon>Micrococcales</taxon>
        <taxon>Ornithinimicrobiaceae</taxon>
        <taxon>Ornithinimicrobium</taxon>
    </lineage>
</organism>
<feature type="transmembrane region" description="Helical" evidence="1">
    <location>
        <begin position="235"/>
        <end position="256"/>
    </location>
</feature>
<dbReference type="Pfam" id="PF06724">
    <property type="entry name" value="DUF1206"/>
    <property type="match status" value="3"/>
</dbReference>
<evidence type="ECO:0000259" key="2">
    <source>
        <dbReference type="Pfam" id="PF06724"/>
    </source>
</evidence>
<comment type="caution">
    <text evidence="3">The sequence shown here is derived from an EMBL/GenBank/DDBJ whole genome shotgun (WGS) entry which is preliminary data.</text>
</comment>
<feature type="domain" description="DUF1206" evidence="2">
    <location>
        <begin position="24"/>
        <end position="90"/>
    </location>
</feature>
<feature type="transmembrane region" description="Helical" evidence="1">
    <location>
        <begin position="65"/>
        <end position="85"/>
    </location>
</feature>
<proteinExistence type="predicted"/>
<keyword evidence="1" id="KW-0812">Transmembrane</keyword>
<dbReference type="Proteomes" id="UP000662111">
    <property type="component" value="Unassembled WGS sequence"/>
</dbReference>